<dbReference type="Pfam" id="PF01047">
    <property type="entry name" value="MarR"/>
    <property type="match status" value="1"/>
</dbReference>
<keyword evidence="1" id="KW-0805">Transcription regulation</keyword>
<dbReference type="PROSITE" id="PS50995">
    <property type="entry name" value="HTH_MARR_2"/>
    <property type="match status" value="1"/>
</dbReference>
<keyword evidence="2" id="KW-0238">DNA-binding</keyword>
<dbReference type="PANTHER" id="PTHR35790">
    <property type="entry name" value="HTH-TYPE TRANSCRIPTIONAL REGULATOR PCHR"/>
    <property type="match status" value="1"/>
</dbReference>
<comment type="caution">
    <text evidence="5">The sequence shown here is derived from an EMBL/GenBank/DDBJ whole genome shotgun (WGS) entry which is preliminary data.</text>
</comment>
<dbReference type="EMBL" id="DXET01000154">
    <property type="protein sequence ID" value="HIX81708.1"/>
    <property type="molecule type" value="Genomic_DNA"/>
</dbReference>
<dbReference type="InterPro" id="IPR036388">
    <property type="entry name" value="WH-like_DNA-bd_sf"/>
</dbReference>
<sequence length="153" mass="17895">MDRKLLEQLITVVDEGFDIMQEYANKPRQFNGIMLYPVETQTLEIIGQNPGITASKIAKELKKTLSASSQILKKLEQKELVSRIKNPHNNREYNLYLTDVSKSIIDLHSELDEMIYSRYQEDLKDLSNEEILNFIKVQKALNKEFLRDLEESF</sequence>
<keyword evidence="3" id="KW-0804">Transcription</keyword>
<evidence type="ECO:0000256" key="2">
    <source>
        <dbReference type="ARBA" id="ARBA00023125"/>
    </source>
</evidence>
<protein>
    <submittedName>
        <fullName evidence="5">MarR family transcriptional regulator</fullName>
    </submittedName>
</protein>
<proteinExistence type="predicted"/>
<name>A0A9D1XLH2_9FIRM</name>
<reference evidence="5" key="2">
    <citation type="submission" date="2021-04" db="EMBL/GenBank/DDBJ databases">
        <authorList>
            <person name="Gilroy R."/>
        </authorList>
    </citation>
    <scope>NUCLEOTIDE SEQUENCE</scope>
    <source>
        <strain evidence="5">ChiGjej1B1-14440</strain>
    </source>
</reference>
<evidence type="ECO:0000256" key="3">
    <source>
        <dbReference type="ARBA" id="ARBA00023163"/>
    </source>
</evidence>
<dbReference type="GO" id="GO:0003677">
    <property type="term" value="F:DNA binding"/>
    <property type="evidence" value="ECO:0007669"/>
    <property type="project" value="UniProtKB-KW"/>
</dbReference>
<dbReference type="PANTHER" id="PTHR35790:SF4">
    <property type="entry name" value="HTH-TYPE TRANSCRIPTIONAL REGULATOR PCHR"/>
    <property type="match status" value="1"/>
</dbReference>
<feature type="domain" description="HTH marR-type" evidence="4">
    <location>
        <begin position="3"/>
        <end position="143"/>
    </location>
</feature>
<evidence type="ECO:0000259" key="4">
    <source>
        <dbReference type="PROSITE" id="PS50995"/>
    </source>
</evidence>
<dbReference type="SMART" id="SM00347">
    <property type="entry name" value="HTH_MARR"/>
    <property type="match status" value="1"/>
</dbReference>
<evidence type="ECO:0000313" key="5">
    <source>
        <dbReference type="EMBL" id="HIX81708.1"/>
    </source>
</evidence>
<gene>
    <name evidence="5" type="ORF">H9980_07030</name>
</gene>
<dbReference type="InterPro" id="IPR052067">
    <property type="entry name" value="Metal_resp_HTH_trans_reg"/>
</dbReference>
<evidence type="ECO:0000313" key="6">
    <source>
        <dbReference type="Proteomes" id="UP000886724"/>
    </source>
</evidence>
<dbReference type="GO" id="GO:0003700">
    <property type="term" value="F:DNA-binding transcription factor activity"/>
    <property type="evidence" value="ECO:0007669"/>
    <property type="project" value="InterPro"/>
</dbReference>
<reference evidence="5" key="1">
    <citation type="journal article" date="2021" name="PeerJ">
        <title>Extensive microbial diversity within the chicken gut microbiome revealed by metagenomics and culture.</title>
        <authorList>
            <person name="Gilroy R."/>
            <person name="Ravi A."/>
            <person name="Getino M."/>
            <person name="Pursley I."/>
            <person name="Horton D.L."/>
            <person name="Alikhan N.F."/>
            <person name="Baker D."/>
            <person name="Gharbi K."/>
            <person name="Hall N."/>
            <person name="Watson M."/>
            <person name="Adriaenssens E.M."/>
            <person name="Foster-Nyarko E."/>
            <person name="Jarju S."/>
            <person name="Secka A."/>
            <person name="Antonio M."/>
            <person name="Oren A."/>
            <person name="Chaudhuri R.R."/>
            <person name="La Ragione R."/>
            <person name="Hildebrand F."/>
            <person name="Pallen M.J."/>
        </authorList>
    </citation>
    <scope>NUCLEOTIDE SEQUENCE</scope>
    <source>
        <strain evidence="5">ChiGjej1B1-14440</strain>
    </source>
</reference>
<accession>A0A9D1XLH2</accession>
<dbReference type="AlphaFoldDB" id="A0A9D1XLH2"/>
<dbReference type="InterPro" id="IPR000835">
    <property type="entry name" value="HTH_MarR-typ"/>
</dbReference>
<dbReference type="SUPFAM" id="SSF46785">
    <property type="entry name" value="Winged helix' DNA-binding domain"/>
    <property type="match status" value="1"/>
</dbReference>
<dbReference type="Gene3D" id="1.10.10.10">
    <property type="entry name" value="Winged helix-like DNA-binding domain superfamily/Winged helix DNA-binding domain"/>
    <property type="match status" value="1"/>
</dbReference>
<evidence type="ECO:0000256" key="1">
    <source>
        <dbReference type="ARBA" id="ARBA00023015"/>
    </source>
</evidence>
<organism evidence="5 6">
    <name type="scientific">Candidatus Erysipelatoclostridium merdavium</name>
    <dbReference type="NCBI Taxonomy" id="2838566"/>
    <lineage>
        <taxon>Bacteria</taxon>
        <taxon>Bacillati</taxon>
        <taxon>Bacillota</taxon>
        <taxon>Erysipelotrichia</taxon>
        <taxon>Erysipelotrichales</taxon>
        <taxon>Erysipelotrichales incertae sedis</taxon>
    </lineage>
</organism>
<dbReference type="InterPro" id="IPR036390">
    <property type="entry name" value="WH_DNA-bd_sf"/>
</dbReference>
<dbReference type="Proteomes" id="UP000886724">
    <property type="component" value="Unassembled WGS sequence"/>
</dbReference>